<dbReference type="AlphaFoldDB" id="A0AAW5JRA8"/>
<organism evidence="2 3">
    <name type="scientific">Intestinimonas massiliensis</name>
    <name type="common">ex Afouda et al. 2020</name>
    <dbReference type="NCBI Taxonomy" id="1673721"/>
    <lineage>
        <taxon>Bacteria</taxon>
        <taxon>Bacillati</taxon>
        <taxon>Bacillota</taxon>
        <taxon>Clostridia</taxon>
        <taxon>Eubacteriales</taxon>
        <taxon>Intestinimonas</taxon>
    </lineage>
</organism>
<evidence type="ECO:0000313" key="2">
    <source>
        <dbReference type="EMBL" id="MCQ4770429.1"/>
    </source>
</evidence>
<feature type="signal peptide" evidence="1">
    <location>
        <begin position="1"/>
        <end position="24"/>
    </location>
</feature>
<reference evidence="2" key="1">
    <citation type="submission" date="2022-06" db="EMBL/GenBank/DDBJ databases">
        <title>Isolation of gut microbiota from human fecal samples.</title>
        <authorList>
            <person name="Pamer E.G."/>
            <person name="Barat B."/>
            <person name="Waligurski E."/>
            <person name="Medina S."/>
            <person name="Paddock L."/>
            <person name="Mostad J."/>
        </authorList>
    </citation>
    <scope>NUCLEOTIDE SEQUENCE</scope>
    <source>
        <strain evidence="2">DFI.9.91</strain>
    </source>
</reference>
<sequence length="658" mass="72632">MKKTFLSLLLALSLTLSLAVPALAYEGENTDPEWVAWKTQWLAAHPEEAAAFDADAYFENEYLSDWWYSSKEEFMAEWGLETEQDFCDFMRDDWLAGMQADEARQAWMDQYESAHPGALSAFDPDAWFQAHYYEDPKQAFMAEWGLETQDAFRDFMLNDYVDTLIAQEERQAMLDEFEAAHPGVIAAFDADAYFEENYSWWSGGKEDYMRWMDLAAEEDFRQAMLDDMIYSMSWSQSWEDTRNEEILAMGGVPGQLGVMVDGTYLSFPQDKPPYAVDGVTYVCADALNAAIGSSASGGADGYVPLRDAAVAAGYEVFWDDAYQTVVLLDRAGFIAETDARFTVLNRALAAWAPEDGKNYQSTVDITAGYTKFNSLDGDQTWTMSAALTALSGAAGVELSGSYDLSSLMDILKAANPSLTQSTDDALPGQYSALLKGDFGARLDQENEMLYLRMSLFSSLFSILGKPYPKDVWISQSLEGYLDLSPDVTPTVGGYLYLLSGPDANGYSYARSYQYLTEAADTLAALAGDDRFVQKGRDCVLTLSKEDLGDLLAESGSYSTAEDIREFALTLTVKADGTVTGSLVYRPEPYSAYSTEGRITADWSLALSGSEIELEYHVKNEGVLRLTVTASTKTTSAAPAVTPPEGASVLPAEDLWNLE</sequence>
<name>A0AAW5JRA8_9FIRM</name>
<evidence type="ECO:0000313" key="3">
    <source>
        <dbReference type="Proteomes" id="UP001204562"/>
    </source>
</evidence>
<dbReference type="RefSeq" id="WP_256303900.1">
    <property type="nucleotide sequence ID" value="NZ_JANFYS010000014.1"/>
</dbReference>
<evidence type="ECO:0000256" key="1">
    <source>
        <dbReference type="SAM" id="SignalP"/>
    </source>
</evidence>
<dbReference type="Proteomes" id="UP001204562">
    <property type="component" value="Unassembled WGS sequence"/>
</dbReference>
<gene>
    <name evidence="2" type="ORF">NE579_08125</name>
</gene>
<comment type="caution">
    <text evidence="2">The sequence shown here is derived from an EMBL/GenBank/DDBJ whole genome shotgun (WGS) entry which is preliminary data.</text>
</comment>
<protein>
    <submittedName>
        <fullName evidence="2">Copper amine oxidase N-terminal domain-containing protein</fullName>
    </submittedName>
</protein>
<proteinExistence type="predicted"/>
<dbReference type="EMBL" id="JANFYS010000014">
    <property type="protein sequence ID" value="MCQ4770429.1"/>
    <property type="molecule type" value="Genomic_DNA"/>
</dbReference>
<accession>A0AAW5JRA8</accession>
<feature type="chain" id="PRO_5043577107" evidence="1">
    <location>
        <begin position="25"/>
        <end position="658"/>
    </location>
</feature>
<keyword evidence="1" id="KW-0732">Signal</keyword>